<dbReference type="RefSeq" id="WP_085085752.1">
    <property type="nucleotide sequence ID" value="NZ_FXAK01000005.1"/>
</dbReference>
<evidence type="ECO:0000313" key="3">
    <source>
        <dbReference type="Proteomes" id="UP000192936"/>
    </source>
</evidence>
<evidence type="ECO:0000259" key="1">
    <source>
        <dbReference type="Pfam" id="PF08898"/>
    </source>
</evidence>
<proteinExistence type="predicted"/>
<dbReference type="AlphaFoldDB" id="A0A1X7FC78"/>
<dbReference type="EMBL" id="FXAK01000005">
    <property type="protein sequence ID" value="SMF50005.1"/>
    <property type="molecule type" value="Genomic_DNA"/>
</dbReference>
<feature type="domain" description="DUF1843" evidence="1">
    <location>
        <begin position="9"/>
        <end position="59"/>
    </location>
</feature>
<sequence length="61" mass="6249">MSTGSNRVLYGGAMTEAIASGDLSKMKEVAAAAETHLAQHGDVGSMLQMLKVEIAKAEANG</sequence>
<dbReference type="STRING" id="286727.SAMN02982917_2522"/>
<reference evidence="2 3" key="1">
    <citation type="submission" date="2017-04" db="EMBL/GenBank/DDBJ databases">
        <authorList>
            <person name="Afonso C.L."/>
            <person name="Miller P.J."/>
            <person name="Scott M.A."/>
            <person name="Spackman E."/>
            <person name="Goraichik I."/>
            <person name="Dimitrov K.M."/>
            <person name="Suarez D.L."/>
            <person name="Swayne D.E."/>
        </authorList>
    </citation>
    <scope>NUCLEOTIDE SEQUENCE [LARGE SCALE GENOMIC DNA]</scope>
    <source>
        <strain evidence="2 3">A2P</strain>
    </source>
</reference>
<dbReference type="OrthoDB" id="7190856at2"/>
<name>A0A1X7FC78_9PROT</name>
<accession>A0A1X7FC78</accession>
<dbReference type="InterPro" id="IPR014994">
    <property type="entry name" value="DUF1843"/>
</dbReference>
<organism evidence="2 3">
    <name type="scientific">Azospirillum oryzae</name>
    <dbReference type="NCBI Taxonomy" id="286727"/>
    <lineage>
        <taxon>Bacteria</taxon>
        <taxon>Pseudomonadati</taxon>
        <taxon>Pseudomonadota</taxon>
        <taxon>Alphaproteobacteria</taxon>
        <taxon>Rhodospirillales</taxon>
        <taxon>Azospirillaceae</taxon>
        <taxon>Azospirillum</taxon>
    </lineage>
</organism>
<protein>
    <recommendedName>
        <fullName evidence="1">DUF1843 domain-containing protein</fullName>
    </recommendedName>
</protein>
<gene>
    <name evidence="2" type="ORF">SAMN02982917_2522</name>
</gene>
<dbReference type="Pfam" id="PF08898">
    <property type="entry name" value="DUF1843"/>
    <property type="match status" value="1"/>
</dbReference>
<evidence type="ECO:0000313" key="2">
    <source>
        <dbReference type="EMBL" id="SMF50005.1"/>
    </source>
</evidence>
<dbReference type="Proteomes" id="UP000192936">
    <property type="component" value="Unassembled WGS sequence"/>
</dbReference>